<accession>A0A8E0VHY4</accession>
<feature type="transmembrane region" description="Helical" evidence="1">
    <location>
        <begin position="26"/>
        <end position="47"/>
    </location>
</feature>
<dbReference type="Proteomes" id="UP000728185">
    <property type="component" value="Unassembled WGS sequence"/>
</dbReference>
<keyword evidence="1" id="KW-0812">Transmembrane</keyword>
<feature type="transmembrane region" description="Helical" evidence="1">
    <location>
        <begin position="172"/>
        <end position="194"/>
    </location>
</feature>
<feature type="transmembrane region" description="Helical" evidence="1">
    <location>
        <begin position="76"/>
        <end position="99"/>
    </location>
</feature>
<sequence length="207" mass="23457">MIPAHWHQVREVNLVISSSSKLYHEIAIIFFCFFTIPFVQGCAMIMIMKAISFSSDLERVCMATGKSHPTPLMSSVWYRILAWSSYALCSASVIFGPWVEFARFERLVSAPFDSIDVNSPDILFGSLLYQLHPCLSIFLINRNAFPFRNTLTCFTLISRWINAYVASQSFRFSHYFVSYASEAFLAIFGVGYSVPYGDSRARSSVDG</sequence>
<evidence type="ECO:0000256" key="1">
    <source>
        <dbReference type="SAM" id="Phobius"/>
    </source>
</evidence>
<evidence type="ECO:0000313" key="3">
    <source>
        <dbReference type="Proteomes" id="UP000728185"/>
    </source>
</evidence>
<dbReference type="GO" id="GO:0005783">
    <property type="term" value="C:endoplasmic reticulum"/>
    <property type="evidence" value="ECO:0007669"/>
    <property type="project" value="TreeGrafter"/>
</dbReference>
<evidence type="ECO:0000313" key="2">
    <source>
        <dbReference type="EMBL" id="KAA0189188.1"/>
    </source>
</evidence>
<proteinExistence type="predicted"/>
<dbReference type="GO" id="GO:0016020">
    <property type="term" value="C:membrane"/>
    <property type="evidence" value="ECO:0007669"/>
    <property type="project" value="TreeGrafter"/>
</dbReference>
<name>A0A8E0VHY4_9TREM</name>
<dbReference type="OrthoDB" id="6233550at2759"/>
<dbReference type="PANTHER" id="PTHR13906:SF12">
    <property type="entry name" value="PROTEIN-SERINE O-PALMITOLEOYLTRANSFERASE PORCUPINE"/>
    <property type="match status" value="1"/>
</dbReference>
<dbReference type="GO" id="GO:1990698">
    <property type="term" value="F:palmitoleoyltransferase activity"/>
    <property type="evidence" value="ECO:0007669"/>
    <property type="project" value="TreeGrafter"/>
</dbReference>
<keyword evidence="1" id="KW-1133">Transmembrane helix</keyword>
<gene>
    <name evidence="2" type="ORF">FBUS_09836</name>
</gene>
<dbReference type="InterPro" id="IPR049941">
    <property type="entry name" value="LPLAT_7/PORCN-like"/>
</dbReference>
<reference evidence="2" key="1">
    <citation type="submission" date="2019-05" db="EMBL/GenBank/DDBJ databases">
        <title>Annotation for the trematode Fasciolopsis buski.</title>
        <authorList>
            <person name="Choi Y.-J."/>
        </authorList>
    </citation>
    <scope>NUCLEOTIDE SEQUENCE</scope>
    <source>
        <strain evidence="2">HT</strain>
        <tissue evidence="2">Whole worm</tissue>
    </source>
</reference>
<protein>
    <submittedName>
        <fullName evidence="2">Uncharacterized protein</fullName>
    </submittedName>
</protein>
<keyword evidence="1" id="KW-0472">Membrane</keyword>
<dbReference type="GO" id="GO:0061355">
    <property type="term" value="P:Wnt protein secretion"/>
    <property type="evidence" value="ECO:0007669"/>
    <property type="project" value="TreeGrafter"/>
</dbReference>
<comment type="caution">
    <text evidence="2">The sequence shown here is derived from an EMBL/GenBank/DDBJ whole genome shotgun (WGS) entry which is preliminary data.</text>
</comment>
<dbReference type="AlphaFoldDB" id="A0A8E0VHY4"/>
<organism evidence="2 3">
    <name type="scientific">Fasciolopsis buskii</name>
    <dbReference type="NCBI Taxonomy" id="27845"/>
    <lineage>
        <taxon>Eukaryota</taxon>
        <taxon>Metazoa</taxon>
        <taxon>Spiralia</taxon>
        <taxon>Lophotrochozoa</taxon>
        <taxon>Platyhelminthes</taxon>
        <taxon>Trematoda</taxon>
        <taxon>Digenea</taxon>
        <taxon>Plagiorchiida</taxon>
        <taxon>Echinostomata</taxon>
        <taxon>Echinostomatoidea</taxon>
        <taxon>Fasciolidae</taxon>
        <taxon>Fasciolopsis</taxon>
    </lineage>
</organism>
<dbReference type="EMBL" id="LUCM01007923">
    <property type="protein sequence ID" value="KAA0189188.1"/>
    <property type="molecule type" value="Genomic_DNA"/>
</dbReference>
<dbReference type="GO" id="GO:0017147">
    <property type="term" value="F:Wnt-protein binding"/>
    <property type="evidence" value="ECO:0007669"/>
    <property type="project" value="TreeGrafter"/>
</dbReference>
<dbReference type="GO" id="GO:0030258">
    <property type="term" value="P:lipid modification"/>
    <property type="evidence" value="ECO:0007669"/>
    <property type="project" value="TreeGrafter"/>
</dbReference>
<keyword evidence="3" id="KW-1185">Reference proteome</keyword>
<dbReference type="PANTHER" id="PTHR13906">
    <property type="entry name" value="PORCUPINE"/>
    <property type="match status" value="1"/>
</dbReference>